<keyword evidence="5" id="KW-1185">Reference proteome</keyword>
<dbReference type="Pfam" id="PF01968">
    <property type="entry name" value="Hydantoinase_A"/>
    <property type="match status" value="1"/>
</dbReference>
<dbReference type="SUPFAM" id="SSF53067">
    <property type="entry name" value="Actin-like ATPase domain"/>
    <property type="match status" value="1"/>
</dbReference>
<reference evidence="4 5" key="1">
    <citation type="submission" date="2017-06" db="EMBL/GenBank/DDBJ databases">
        <title>Complete genome sequence of Nitrospirillum amazonense strain CBAmC, an endophytic nitrogen-fixing and plant growth-promoting bacterium, isolated from sugarcane.</title>
        <authorList>
            <person name="Schwab S."/>
            <person name="dos Santos Teixeira K.R."/>
            <person name="Simoes Araujo J.L."/>
            <person name="Soares Vidal M."/>
            <person name="Borges de Freitas H.R."/>
            <person name="Rivello Crivelaro A.L."/>
            <person name="Bueno de Camargo Nunes A."/>
            <person name="dos Santos C.M."/>
            <person name="Palmeira da Silva Rosa D."/>
            <person name="da Silva Padilha D."/>
            <person name="da Silva E."/>
            <person name="Araujo Terra L."/>
            <person name="Soares Mendes V."/>
            <person name="Farinelli L."/>
            <person name="Magalhaes Cruz L."/>
            <person name="Baldani J.I."/>
        </authorList>
    </citation>
    <scope>NUCLEOTIDE SEQUENCE [LARGE SCALE GENOMIC DNA]</scope>
    <source>
        <strain evidence="4 5">CBAmC</strain>
    </source>
</reference>
<dbReference type="Pfam" id="PF05378">
    <property type="entry name" value="Hydant_A_N"/>
    <property type="match status" value="1"/>
</dbReference>
<dbReference type="Gene3D" id="3.30.420.40">
    <property type="match status" value="1"/>
</dbReference>
<dbReference type="InterPro" id="IPR043129">
    <property type="entry name" value="ATPase_NBD"/>
</dbReference>
<feature type="domain" description="Acetophenone carboxylase-like C-terminal" evidence="3">
    <location>
        <begin position="534"/>
        <end position="685"/>
    </location>
</feature>
<feature type="domain" description="Hydantoinase/oxoprolinase N-terminal" evidence="2">
    <location>
        <begin position="7"/>
        <end position="186"/>
    </location>
</feature>
<dbReference type="Proteomes" id="UP000197153">
    <property type="component" value="Chromosome 4"/>
</dbReference>
<dbReference type="InterPro" id="IPR045079">
    <property type="entry name" value="Oxoprolinase-like"/>
</dbReference>
<dbReference type="GO" id="GO:0017168">
    <property type="term" value="F:5-oxoprolinase (ATP-hydrolyzing) activity"/>
    <property type="evidence" value="ECO:0007669"/>
    <property type="project" value="TreeGrafter"/>
</dbReference>
<dbReference type="PANTHER" id="PTHR11365">
    <property type="entry name" value="5-OXOPROLINASE RELATED"/>
    <property type="match status" value="1"/>
</dbReference>
<dbReference type="InterPro" id="IPR002821">
    <property type="entry name" value="Hydantoinase_A"/>
</dbReference>
<organism evidence="4 5">
    <name type="scientific">Nitrospirillum viridazoti CBAmc</name>
    <dbReference type="NCBI Taxonomy" id="1441467"/>
    <lineage>
        <taxon>Bacteria</taxon>
        <taxon>Pseudomonadati</taxon>
        <taxon>Pseudomonadota</taxon>
        <taxon>Alphaproteobacteria</taxon>
        <taxon>Rhodospirillales</taxon>
        <taxon>Azospirillaceae</taxon>
        <taxon>Nitrospirillum</taxon>
        <taxon>Nitrospirillum viridazoti</taxon>
    </lineage>
</organism>
<dbReference type="GO" id="GO:0005829">
    <property type="term" value="C:cytosol"/>
    <property type="evidence" value="ECO:0007669"/>
    <property type="project" value="TreeGrafter"/>
</dbReference>
<gene>
    <name evidence="4" type="ORF">Y958_30645</name>
</gene>
<feature type="domain" description="Hydantoinase A/oxoprolinase" evidence="1">
    <location>
        <begin position="207"/>
        <end position="499"/>
    </location>
</feature>
<sequence>MKQKTIRIGVDIGGTFTDFVLHDEARSLSATGKRLTTPDQPGRAIVEGIVRLLAETNSTIDQIHSIVHGTTLITNTVLERTGAKIGLLASAGFRDILEMGREIRYDVDDLALEPVPVLVPRHLRLDIPGRLKADGGEFMPLDEQAVRDAVRHLVEEEGIEALAIAFLHSYRNPAHELAARQVVRELYPDLLVSLSAEVAPEIREYERTNTTCVNAYVQPRVHGYLDRLVDDLRVLGFAGELYIMLSSGGITTIGDAKNFPVRLIESGPAAGAMAAAHIARETGQRRVISFDMGGTTAKMCLVEDYAPHIKHDFEAGRLHRFKQGSGLPLKVTVVDMIEIGAGGGSIAGLDALGLLKVGPRSAGSVPGPVCYGRGGTEPTVTDADLMLGYLDPAYFLGGEMGLRDTAAGDAMESRLGRPLGIDAAGAARGIQAVVNESMAGATRMHLAENGKDPRDYTMIAFGGAGPVHAYGLAKLLKVRQLIVPPGAGVISAFGFLVAPPTVDFVRGYVSPVARLDWPHVRGLIADMADQARRLLDAASAATVPMQTRLYADMRYVGQGFEVSVGIPAEAIAAGDGGALHEAFGAAYRARFGRAAQGMPVEVVGWRLSASLPIQPISLTRTREEGAEPLRGRRRVDFPDFGPVDTAIYDRYALAPGMRIVGAALFEERESTFAVGPDCVTEVDPHGHLITTIAADAGTAAG</sequence>
<dbReference type="AlphaFoldDB" id="A0A248K3D1"/>
<evidence type="ECO:0000259" key="2">
    <source>
        <dbReference type="Pfam" id="PF05378"/>
    </source>
</evidence>
<dbReference type="EMBL" id="CP022113">
    <property type="protein sequence ID" value="ASG25299.1"/>
    <property type="molecule type" value="Genomic_DNA"/>
</dbReference>
<accession>A0A248K3D1</accession>
<dbReference type="RefSeq" id="WP_088875670.1">
    <property type="nucleotide sequence ID" value="NZ_CP022113.1"/>
</dbReference>
<protein>
    <submittedName>
        <fullName evidence="4">Methylhydantoinase</fullName>
    </submittedName>
</protein>
<dbReference type="GO" id="GO:0006749">
    <property type="term" value="P:glutathione metabolic process"/>
    <property type="evidence" value="ECO:0007669"/>
    <property type="project" value="TreeGrafter"/>
</dbReference>
<dbReference type="PANTHER" id="PTHR11365:SF23">
    <property type="entry name" value="HYPOTHETICAL 5-OXOPROLINASE (EUROFUNG)-RELATED"/>
    <property type="match status" value="1"/>
</dbReference>
<evidence type="ECO:0000259" key="3">
    <source>
        <dbReference type="Pfam" id="PF19278"/>
    </source>
</evidence>
<evidence type="ECO:0000313" key="4">
    <source>
        <dbReference type="EMBL" id="ASG25299.1"/>
    </source>
</evidence>
<dbReference type="InterPro" id="IPR008040">
    <property type="entry name" value="Hydant_A_N"/>
</dbReference>
<evidence type="ECO:0000313" key="5">
    <source>
        <dbReference type="Proteomes" id="UP000197153"/>
    </source>
</evidence>
<evidence type="ECO:0000259" key="1">
    <source>
        <dbReference type="Pfam" id="PF01968"/>
    </source>
</evidence>
<proteinExistence type="predicted"/>
<dbReference type="KEGG" id="nao:Y958_30645"/>
<dbReference type="InterPro" id="IPR049517">
    <property type="entry name" value="ACX-like_C"/>
</dbReference>
<dbReference type="Pfam" id="PF19278">
    <property type="entry name" value="Hydant_A_C"/>
    <property type="match status" value="1"/>
</dbReference>
<name>A0A248K3D1_9PROT</name>